<keyword evidence="10" id="KW-1185">Reference proteome</keyword>
<dbReference type="CDD" id="cd00540">
    <property type="entry name" value="AAG"/>
    <property type="match status" value="1"/>
</dbReference>
<keyword evidence="5" id="KW-0227">DNA damage</keyword>
<evidence type="ECO:0000313" key="10">
    <source>
        <dbReference type="Proteomes" id="UP001233999"/>
    </source>
</evidence>
<gene>
    <name evidence="9" type="ORF">L9F63_023576</name>
</gene>
<dbReference type="InterPro" id="IPR011034">
    <property type="entry name" value="Formyl_transferase-like_C_sf"/>
</dbReference>
<dbReference type="Proteomes" id="UP001233999">
    <property type="component" value="Unassembled WGS sequence"/>
</dbReference>
<dbReference type="AlphaFoldDB" id="A0AAD7ZJ19"/>
<comment type="function">
    <text evidence="2">Hydrolysis of the deoxyribose N-glycosidic bond to excise 3-methyladenine, and 7-methylguanine from the damaged DNA polymer formed by alkylation lesions.</text>
</comment>
<evidence type="ECO:0000256" key="3">
    <source>
        <dbReference type="ARBA" id="ARBA00009232"/>
    </source>
</evidence>
<dbReference type="Gene3D" id="3.10.300.10">
    <property type="entry name" value="Methylpurine-DNA glycosylase (MPG)"/>
    <property type="match status" value="1"/>
</dbReference>
<sequence length="160" mass="18254">MYMKPGTLYVYLTYGMYHCFNISSQGPGAAVLLRALEPLEGTEYMKQERKKHKKSEISKAKDLKTQELCNGPAKLCISFNITKEICSEQDLTVWDGMWIEEDEVSVNPCNIVTSHRIGIDSVGIEWASKPLRFYILGNTSVSKRDKVKEKDILEISKHFT</sequence>
<comment type="caution">
    <text evidence="9">The sequence shown here is derived from an EMBL/GenBank/DDBJ whole genome shotgun (WGS) entry which is preliminary data.</text>
</comment>
<dbReference type="GO" id="GO:0003677">
    <property type="term" value="F:DNA binding"/>
    <property type="evidence" value="ECO:0007669"/>
    <property type="project" value="InterPro"/>
</dbReference>
<dbReference type="GO" id="GO:0003905">
    <property type="term" value="F:alkylbase DNA N-glycosylase activity"/>
    <property type="evidence" value="ECO:0007669"/>
    <property type="project" value="UniProtKB-EC"/>
</dbReference>
<comment type="similarity">
    <text evidence="3">Belongs to the DNA glycosylase MPG family.</text>
</comment>
<reference evidence="9" key="1">
    <citation type="journal article" date="2023" name="IScience">
        <title>Live-bearing cockroach genome reveals convergent evolutionary mechanisms linked to viviparity in insects and beyond.</title>
        <authorList>
            <person name="Fouks B."/>
            <person name="Harrison M.C."/>
            <person name="Mikhailova A.A."/>
            <person name="Marchal E."/>
            <person name="English S."/>
            <person name="Carruthers M."/>
            <person name="Jennings E.C."/>
            <person name="Chiamaka E.L."/>
            <person name="Frigard R.A."/>
            <person name="Pippel M."/>
            <person name="Attardo G.M."/>
            <person name="Benoit J.B."/>
            <person name="Bornberg-Bauer E."/>
            <person name="Tobe S.S."/>
        </authorList>
    </citation>
    <scope>NUCLEOTIDE SEQUENCE</scope>
    <source>
        <strain evidence="9">Stay&amp;Tobe</strain>
    </source>
</reference>
<evidence type="ECO:0000256" key="4">
    <source>
        <dbReference type="ARBA" id="ARBA00012000"/>
    </source>
</evidence>
<proteinExistence type="inferred from homology"/>
<dbReference type="PANTHER" id="PTHR10429">
    <property type="entry name" value="DNA-3-METHYLADENINE GLYCOSYLASE"/>
    <property type="match status" value="1"/>
</dbReference>
<reference evidence="9" key="2">
    <citation type="submission" date="2023-05" db="EMBL/GenBank/DDBJ databases">
        <authorList>
            <person name="Fouks B."/>
        </authorList>
    </citation>
    <scope>NUCLEOTIDE SEQUENCE</scope>
    <source>
        <strain evidence="9">Stay&amp;Tobe</strain>
        <tissue evidence="9">Testes</tissue>
    </source>
</reference>
<keyword evidence="7" id="KW-0234">DNA repair</keyword>
<dbReference type="Pfam" id="PF02245">
    <property type="entry name" value="Pur_DNA_glyco"/>
    <property type="match status" value="1"/>
</dbReference>
<evidence type="ECO:0000256" key="5">
    <source>
        <dbReference type="ARBA" id="ARBA00022763"/>
    </source>
</evidence>
<evidence type="ECO:0000256" key="6">
    <source>
        <dbReference type="ARBA" id="ARBA00022801"/>
    </source>
</evidence>
<evidence type="ECO:0000256" key="1">
    <source>
        <dbReference type="ARBA" id="ARBA00000086"/>
    </source>
</evidence>
<dbReference type="EMBL" id="JASPKZ010007966">
    <property type="protein sequence ID" value="KAJ9581250.1"/>
    <property type="molecule type" value="Genomic_DNA"/>
</dbReference>
<evidence type="ECO:0000256" key="8">
    <source>
        <dbReference type="ARBA" id="ARBA00033426"/>
    </source>
</evidence>
<comment type="catalytic activity">
    <reaction evidence="1">
        <text>Hydrolysis of alkylated DNA, releasing 3-methyladenine, 3-methylguanine, 7-methylguanine and 7-methyladenine.</text>
        <dbReference type="EC" id="3.2.2.21"/>
    </reaction>
</comment>
<protein>
    <recommendedName>
        <fullName evidence="4">DNA-3-methyladenine glycosylase II</fullName>
        <ecNumber evidence="4">3.2.2.21</ecNumber>
    </recommendedName>
    <alternativeName>
        <fullName evidence="8">3-methyladenine DNA glycosidase</fullName>
    </alternativeName>
</protein>
<dbReference type="InterPro" id="IPR036995">
    <property type="entry name" value="MPG_sf"/>
</dbReference>
<dbReference type="SUPFAM" id="SSF50486">
    <property type="entry name" value="FMT C-terminal domain-like"/>
    <property type="match status" value="1"/>
</dbReference>
<evidence type="ECO:0000256" key="7">
    <source>
        <dbReference type="ARBA" id="ARBA00023204"/>
    </source>
</evidence>
<dbReference type="EC" id="3.2.2.21" evidence="4"/>
<name>A0AAD7ZJ19_DIPPU</name>
<evidence type="ECO:0000313" key="9">
    <source>
        <dbReference type="EMBL" id="KAJ9581250.1"/>
    </source>
</evidence>
<accession>A0AAD7ZJ19</accession>
<organism evidence="9 10">
    <name type="scientific">Diploptera punctata</name>
    <name type="common">Pacific beetle cockroach</name>
    <dbReference type="NCBI Taxonomy" id="6984"/>
    <lineage>
        <taxon>Eukaryota</taxon>
        <taxon>Metazoa</taxon>
        <taxon>Ecdysozoa</taxon>
        <taxon>Arthropoda</taxon>
        <taxon>Hexapoda</taxon>
        <taxon>Insecta</taxon>
        <taxon>Pterygota</taxon>
        <taxon>Neoptera</taxon>
        <taxon>Polyneoptera</taxon>
        <taxon>Dictyoptera</taxon>
        <taxon>Blattodea</taxon>
        <taxon>Blaberoidea</taxon>
        <taxon>Blaberidae</taxon>
        <taxon>Diplopterinae</taxon>
        <taxon>Diploptera</taxon>
    </lineage>
</organism>
<dbReference type="InterPro" id="IPR003180">
    <property type="entry name" value="MPG"/>
</dbReference>
<dbReference type="GO" id="GO:0006284">
    <property type="term" value="P:base-excision repair"/>
    <property type="evidence" value="ECO:0007669"/>
    <property type="project" value="InterPro"/>
</dbReference>
<evidence type="ECO:0000256" key="2">
    <source>
        <dbReference type="ARBA" id="ARBA00002421"/>
    </source>
</evidence>
<dbReference type="PANTHER" id="PTHR10429:SF0">
    <property type="entry name" value="DNA-3-METHYLADENINE GLYCOSYLASE"/>
    <property type="match status" value="1"/>
</dbReference>
<keyword evidence="6" id="KW-0378">Hydrolase</keyword>